<dbReference type="Pfam" id="PF11901">
    <property type="entry name" value="DM9"/>
    <property type="match status" value="1"/>
</dbReference>
<feature type="compositionally biased region" description="Low complexity" evidence="1">
    <location>
        <begin position="151"/>
        <end position="162"/>
    </location>
</feature>
<sequence length="330" mass="35984">MSVFHTEDCGDGRHYHFRRIQTTAIRFRVKAEHDVAICLSPVNEEEDGADRDAYEVFIGCWGGDESGIRRRGSGEDVLKVHTPGILEGGEDYQAFWIKIKHGVIKVGKSGRKAAFMTYSDPSSLLHFSWYGYSTGWGAEGDWIFPDEEDTSSSSSSALSSSDSEAEEIDAMEERPIQYKRPARWVPSSGGYLPHRPISGGEGPDGEVYVGMARHEDAYVVGMVVPEHGSCYIPYGGDAIPKHEYFVLSNPASVNLTWEPGSQGKVPPGALQGGMSEDGEMLFIGRVNVDGVVSVGKVHGSHGVCYVPYGGSEHSHKNYEVLCVRSVTASV</sequence>
<protein>
    <recommendedName>
        <fullName evidence="2">Farnesoic acid O-methyl transferase domain-containing protein</fullName>
    </recommendedName>
</protein>
<proteinExistence type="predicted"/>
<evidence type="ECO:0000259" key="2">
    <source>
        <dbReference type="Pfam" id="PF12248"/>
    </source>
</evidence>
<reference evidence="3" key="1">
    <citation type="submission" date="2015-09" db="EMBL/GenBank/DDBJ databases">
        <title>Scylla olivacea transcriptome.</title>
        <authorList>
            <person name="Ikhwanuddin M."/>
        </authorList>
    </citation>
    <scope>NUCLEOTIDE SEQUENCE</scope>
</reference>
<evidence type="ECO:0000256" key="1">
    <source>
        <dbReference type="SAM" id="MobiDB-lite"/>
    </source>
</evidence>
<organism evidence="3">
    <name type="scientific">Scylla olivacea</name>
    <name type="common">Orange mud crab</name>
    <name type="synonym">Cancer olivacea</name>
    <dbReference type="NCBI Taxonomy" id="85551"/>
    <lineage>
        <taxon>Eukaryota</taxon>
        <taxon>Metazoa</taxon>
        <taxon>Ecdysozoa</taxon>
        <taxon>Arthropoda</taxon>
        <taxon>Crustacea</taxon>
        <taxon>Multicrustacea</taxon>
        <taxon>Malacostraca</taxon>
        <taxon>Eumalacostraca</taxon>
        <taxon>Eucarida</taxon>
        <taxon>Decapoda</taxon>
        <taxon>Pleocyemata</taxon>
        <taxon>Brachyura</taxon>
        <taxon>Eubrachyura</taxon>
        <taxon>Portunoidea</taxon>
        <taxon>Portunidae</taxon>
        <taxon>Portuninae</taxon>
        <taxon>Scylla</taxon>
    </lineage>
</organism>
<dbReference type="SMART" id="SM00696">
    <property type="entry name" value="DM9"/>
    <property type="match status" value="2"/>
</dbReference>
<dbReference type="PANTHER" id="PTHR31649">
    <property type="entry name" value="AGAP009604-PA"/>
    <property type="match status" value="1"/>
</dbReference>
<feature type="domain" description="Farnesoic acid O-methyl transferase" evidence="2">
    <location>
        <begin position="17"/>
        <end position="146"/>
    </location>
</feature>
<name>A0A0N7ZCU9_SCYOL</name>
<dbReference type="InterPro" id="IPR006616">
    <property type="entry name" value="DM9_repeat"/>
</dbReference>
<dbReference type="InterPro" id="IPR022041">
    <property type="entry name" value="Methyltransf_FA"/>
</dbReference>
<dbReference type="PANTHER" id="PTHR31649:SF1">
    <property type="entry name" value="FARNESOIC ACID O-METHYL TRANSFERASE DOMAIN-CONTAINING PROTEIN"/>
    <property type="match status" value="1"/>
</dbReference>
<accession>A0A0N7ZCU9</accession>
<dbReference type="Pfam" id="PF12248">
    <property type="entry name" value="Methyltransf_FA"/>
    <property type="match status" value="1"/>
</dbReference>
<evidence type="ECO:0000313" key="3">
    <source>
        <dbReference type="EMBL" id="JAI65456.1"/>
    </source>
</evidence>
<dbReference type="AlphaFoldDB" id="A0A0N7ZCU9"/>
<feature type="region of interest" description="Disordered" evidence="1">
    <location>
        <begin position="143"/>
        <end position="173"/>
    </location>
</feature>
<dbReference type="EMBL" id="GDRN01059955">
    <property type="protein sequence ID" value="JAI65456.1"/>
    <property type="molecule type" value="Transcribed_RNA"/>
</dbReference>